<feature type="region of interest" description="Disordered" evidence="1">
    <location>
        <begin position="1"/>
        <end position="25"/>
    </location>
</feature>
<dbReference type="Proteomes" id="UP000708208">
    <property type="component" value="Unassembled WGS sequence"/>
</dbReference>
<evidence type="ECO:0000256" key="1">
    <source>
        <dbReference type="SAM" id="MobiDB-lite"/>
    </source>
</evidence>
<protein>
    <submittedName>
        <fullName evidence="2">Uncharacterized protein</fullName>
    </submittedName>
</protein>
<dbReference type="AlphaFoldDB" id="A0A8J2K9T5"/>
<keyword evidence="3" id="KW-1185">Reference proteome</keyword>
<name>A0A8J2K9T5_9HEXA</name>
<accession>A0A8J2K9T5</accession>
<comment type="caution">
    <text evidence="2">The sequence shown here is derived from an EMBL/GenBank/DDBJ whole genome shotgun (WGS) entry which is preliminary data.</text>
</comment>
<evidence type="ECO:0000313" key="3">
    <source>
        <dbReference type="Proteomes" id="UP000708208"/>
    </source>
</evidence>
<evidence type="ECO:0000313" key="2">
    <source>
        <dbReference type="EMBL" id="CAG7732067.1"/>
    </source>
</evidence>
<proteinExistence type="predicted"/>
<dbReference type="EMBL" id="CAJVCH010224294">
    <property type="protein sequence ID" value="CAG7732067.1"/>
    <property type="molecule type" value="Genomic_DNA"/>
</dbReference>
<reference evidence="2" key="1">
    <citation type="submission" date="2021-06" db="EMBL/GenBank/DDBJ databases">
        <authorList>
            <person name="Hodson N. C."/>
            <person name="Mongue J. A."/>
            <person name="Jaron S. K."/>
        </authorList>
    </citation>
    <scope>NUCLEOTIDE SEQUENCE</scope>
</reference>
<gene>
    <name evidence="2" type="ORF">AFUS01_LOCUS20606</name>
</gene>
<feature type="compositionally biased region" description="Polar residues" evidence="1">
    <location>
        <begin position="8"/>
        <end position="17"/>
    </location>
</feature>
<feature type="non-terminal residue" evidence="2">
    <location>
        <position position="1"/>
    </location>
</feature>
<organism evidence="2 3">
    <name type="scientific">Allacma fusca</name>
    <dbReference type="NCBI Taxonomy" id="39272"/>
    <lineage>
        <taxon>Eukaryota</taxon>
        <taxon>Metazoa</taxon>
        <taxon>Ecdysozoa</taxon>
        <taxon>Arthropoda</taxon>
        <taxon>Hexapoda</taxon>
        <taxon>Collembola</taxon>
        <taxon>Symphypleona</taxon>
        <taxon>Sminthuridae</taxon>
        <taxon>Allacma</taxon>
    </lineage>
</organism>
<sequence length="87" mass="10166">KGEVKTNLHFQIDQNTGRSERKKNPCRHATGFNGYFCYFLSVRIDGTSDVSGKPEFQPQIPSLRINQTCINIDRKTFQQEIRKFTKR</sequence>